<protein>
    <submittedName>
        <fullName evidence="1">Uncharacterized protein</fullName>
    </submittedName>
</protein>
<evidence type="ECO:0000313" key="1">
    <source>
        <dbReference type="EnsemblPlants" id="KQL08713"/>
    </source>
</evidence>
<accession>K3XTQ3</accession>
<evidence type="ECO:0000313" key="2">
    <source>
        <dbReference type="Proteomes" id="UP000004995"/>
    </source>
</evidence>
<dbReference type="EnsemblPlants" id="KQL08713">
    <property type="protein sequence ID" value="KQL08713"/>
    <property type="gene ID" value="SETIT_005310mg"/>
</dbReference>
<sequence length="55" mass="6053">MYEGKFVSGASPVVPKTHSQIPKKSCINGVWESPALLLKERDPLALLLLEVHVLI</sequence>
<dbReference type="EMBL" id="AGNK02003465">
    <property type="status" value="NOT_ANNOTATED_CDS"/>
    <property type="molecule type" value="Genomic_DNA"/>
</dbReference>
<dbReference type="Proteomes" id="UP000004995">
    <property type="component" value="Unassembled WGS sequence"/>
</dbReference>
<dbReference type="HOGENOM" id="CLU_3035989_0_0_1"/>
<keyword evidence="2" id="KW-1185">Reference proteome</keyword>
<reference evidence="2" key="1">
    <citation type="journal article" date="2012" name="Nat. Biotechnol.">
        <title>Reference genome sequence of the model plant Setaria.</title>
        <authorList>
            <person name="Bennetzen J.L."/>
            <person name="Schmutz J."/>
            <person name="Wang H."/>
            <person name="Percifield R."/>
            <person name="Hawkins J."/>
            <person name="Pontaroli A.C."/>
            <person name="Estep M."/>
            <person name="Feng L."/>
            <person name="Vaughn J.N."/>
            <person name="Grimwood J."/>
            <person name="Jenkins J."/>
            <person name="Barry K."/>
            <person name="Lindquist E."/>
            <person name="Hellsten U."/>
            <person name="Deshpande S."/>
            <person name="Wang X."/>
            <person name="Wu X."/>
            <person name="Mitros T."/>
            <person name="Triplett J."/>
            <person name="Yang X."/>
            <person name="Ye C.Y."/>
            <person name="Mauro-Herrera M."/>
            <person name="Wang L."/>
            <person name="Li P."/>
            <person name="Sharma M."/>
            <person name="Sharma R."/>
            <person name="Ronald P.C."/>
            <person name="Panaud O."/>
            <person name="Kellogg E.A."/>
            <person name="Brutnell T.P."/>
            <person name="Doust A.N."/>
            <person name="Tuskan G.A."/>
            <person name="Rokhsar D."/>
            <person name="Devos K.M."/>
        </authorList>
    </citation>
    <scope>NUCLEOTIDE SEQUENCE [LARGE SCALE GENOMIC DNA]</scope>
    <source>
        <strain evidence="2">cv. Yugu1</strain>
    </source>
</reference>
<reference evidence="1" key="2">
    <citation type="submission" date="2018-08" db="UniProtKB">
        <authorList>
            <consortium name="EnsemblPlants"/>
        </authorList>
    </citation>
    <scope>IDENTIFICATION</scope>
    <source>
        <strain evidence="1">Yugu1</strain>
    </source>
</reference>
<dbReference type="Gramene" id="KQL08713">
    <property type="protein sequence ID" value="KQL08713"/>
    <property type="gene ID" value="SETIT_005310mg"/>
</dbReference>
<organism evidence="1 2">
    <name type="scientific">Setaria italica</name>
    <name type="common">Foxtail millet</name>
    <name type="synonym">Panicum italicum</name>
    <dbReference type="NCBI Taxonomy" id="4555"/>
    <lineage>
        <taxon>Eukaryota</taxon>
        <taxon>Viridiplantae</taxon>
        <taxon>Streptophyta</taxon>
        <taxon>Embryophyta</taxon>
        <taxon>Tracheophyta</taxon>
        <taxon>Spermatophyta</taxon>
        <taxon>Magnoliopsida</taxon>
        <taxon>Liliopsida</taxon>
        <taxon>Poales</taxon>
        <taxon>Poaceae</taxon>
        <taxon>PACMAD clade</taxon>
        <taxon>Panicoideae</taxon>
        <taxon>Panicodae</taxon>
        <taxon>Paniceae</taxon>
        <taxon>Cenchrinae</taxon>
        <taxon>Setaria</taxon>
    </lineage>
</organism>
<dbReference type="InParanoid" id="K3XTQ3"/>
<dbReference type="AlphaFoldDB" id="K3XTQ3"/>
<name>K3XTQ3_SETIT</name>
<proteinExistence type="predicted"/>